<dbReference type="PANTHER" id="PTHR42210">
    <property type="entry name" value="DNA POLYMERASE II LARGE SUBUNIT"/>
    <property type="match status" value="1"/>
</dbReference>
<dbReference type="InterPro" id="IPR006141">
    <property type="entry name" value="Intein_N"/>
</dbReference>
<dbReference type="GO" id="GO:0003887">
    <property type="term" value="F:DNA-directed DNA polymerase activity"/>
    <property type="evidence" value="ECO:0007669"/>
    <property type="project" value="UniProtKB-UniRule"/>
</dbReference>
<dbReference type="GO" id="GO:0004527">
    <property type="term" value="F:exonuclease activity"/>
    <property type="evidence" value="ECO:0007669"/>
    <property type="project" value="UniProtKB-UniRule"/>
</dbReference>
<organism evidence="19 20">
    <name type="scientific">candidate division MSBL1 archaeon SCGC-AAA261D19</name>
    <dbReference type="NCBI Taxonomy" id="1698273"/>
    <lineage>
        <taxon>Archaea</taxon>
        <taxon>Methanobacteriati</taxon>
        <taxon>Methanobacteriota</taxon>
        <taxon>candidate division MSBL1</taxon>
    </lineage>
</organism>
<comment type="similarity">
    <text evidence="1">Belongs to the archaeal DNA polymerase II family.</text>
</comment>
<keyword evidence="5" id="KW-0235">DNA replication</keyword>
<proteinExistence type="inferred from homology"/>
<evidence type="ECO:0000256" key="15">
    <source>
        <dbReference type="ARBA" id="ARBA00026137"/>
    </source>
</evidence>
<dbReference type="InterPro" id="IPR054475">
    <property type="entry name" value="Znf-DPOE"/>
</dbReference>
<keyword evidence="6" id="KW-0540">Nuclease</keyword>
<keyword evidence="20" id="KW-1185">Reference proteome</keyword>
<dbReference type="InterPro" id="IPR056172">
    <property type="entry name" value="PolC_DP2_cat_dom"/>
</dbReference>
<evidence type="ECO:0000256" key="17">
    <source>
        <dbReference type="NCBIfam" id="TIGR00354"/>
    </source>
</evidence>
<keyword evidence="10" id="KW-0239">DNA-directed DNA polymerase</keyword>
<keyword evidence="7" id="KW-0378">Hydrolase</keyword>
<evidence type="ECO:0000256" key="16">
    <source>
        <dbReference type="ARBA" id="ARBA00049244"/>
    </source>
</evidence>
<evidence type="ECO:0000256" key="11">
    <source>
        <dbReference type="ARBA" id="ARBA00023000"/>
    </source>
</evidence>
<protein>
    <recommendedName>
        <fullName evidence="15 17">DNA polymerase II large subunit</fullName>
        <ecNumber evidence="17">2.7.7.7</ecNumber>
    </recommendedName>
</protein>
<dbReference type="InterPro" id="IPR004475">
    <property type="entry name" value="PolC_DP2"/>
</dbReference>
<dbReference type="Pfam" id="PF22912">
    <property type="entry name" value="zf-DPOE"/>
    <property type="match status" value="1"/>
</dbReference>
<dbReference type="PROSITE" id="PS50819">
    <property type="entry name" value="INTEIN_ENDONUCLEASE"/>
    <property type="match status" value="1"/>
</dbReference>
<keyword evidence="12" id="KW-0238">DNA-binding</keyword>
<keyword evidence="8" id="KW-0068">Autocatalytic cleavage</keyword>
<dbReference type="GO" id="GO:0003677">
    <property type="term" value="F:DNA binding"/>
    <property type="evidence" value="ECO:0007669"/>
    <property type="project" value="UniProtKB-KW"/>
</dbReference>
<dbReference type="Gene3D" id="2.170.16.10">
    <property type="entry name" value="Hedgehog/Intein (Hint) domain"/>
    <property type="match status" value="1"/>
</dbReference>
<dbReference type="PRINTS" id="PR00379">
    <property type="entry name" value="INTEIN"/>
</dbReference>
<evidence type="ECO:0000256" key="3">
    <source>
        <dbReference type="ARBA" id="ARBA00022679"/>
    </source>
</evidence>
<evidence type="ECO:0000256" key="6">
    <source>
        <dbReference type="ARBA" id="ARBA00022722"/>
    </source>
</evidence>
<dbReference type="EC" id="2.7.7.7" evidence="17"/>
<comment type="function">
    <text evidence="14">Possesses two activities: a DNA synthesis (polymerase) and an exonucleolytic activity that degrades single-stranded DNA in the 3'- to 5'-direction. Has a template-primer preference which is characteristic of a replicative DNA polymerase.</text>
</comment>
<dbReference type="Gene3D" id="3.10.28.10">
    <property type="entry name" value="Homing endonucleases"/>
    <property type="match status" value="1"/>
</dbReference>
<feature type="domain" description="DOD-type homing endonuclease" evidence="18">
    <location>
        <begin position="1127"/>
        <end position="1259"/>
    </location>
</feature>
<dbReference type="SMART" id="SM00306">
    <property type="entry name" value="HintN"/>
    <property type="match status" value="1"/>
</dbReference>
<dbReference type="PANTHER" id="PTHR42210:SF1">
    <property type="entry name" value="DNA POLYMERASE II LARGE SUBUNIT"/>
    <property type="match status" value="1"/>
</dbReference>
<dbReference type="Pfam" id="PF03833">
    <property type="entry name" value="PolC_DP2_N"/>
    <property type="match status" value="1"/>
</dbReference>
<dbReference type="InterPro" id="IPR004860">
    <property type="entry name" value="LAGLIDADG_dom"/>
</dbReference>
<evidence type="ECO:0000256" key="10">
    <source>
        <dbReference type="ARBA" id="ARBA00022932"/>
    </source>
</evidence>
<sequence>MEEYFQDLDEGLSMTYEVAERARSRGHDPEFKPEIPPAEDLASRVEKLVGPDGVADAIRKLEGEVSREALAFKIAEMVVDGKFGRLSDAKAAEQAIRTCLAVITEGIAASAPIEGISKVDIRKNFDGTLYLAIYFAGPIRAAGGTAAALAVLAGDFVRRKLDLSSYSPSDLEVERFEEEVNIYSEVKGLQYTPTEESVRKAVRNIPVEITGDPTEQEVVAVHRDLDRIKTNRVRGGAILAMVEGVLQKAPKLMKRVEELGLDGWDWLSDLSKPSLDEGEKEGPNSYPSGDKYLADIIAGRSVFGHPHRAGGFRLRYGRARNTGLAAAGVHPATMRIVDDHISTGTQLKTERPGKATAVTPVDTIDGPVVKLEDGSVVQVNSVKEAEKVKGKVSEILSLGDLLFGFGEFLENNHPLMPAGYCPEWWAQEVKEASSNREVGFDLNSYINPPYPKPSPELAVEISEKLQVPLHPDYTFPFNDLELEEIEKLGEWLAGGESEFENGILRRVQIKMKSNLKRLLERLGIPHRVDGEDVVIEEVAFPLYRSLGLIDDGGLSSESLGSALEKNSDKNPLEVLKTLSGFPLRAKAPTRIGCRVGRPEKATPRKMRPSPHVLFPVGRMGGRTRSVSKAADKGTIKVEVANCRCPECGKTTIKRNCPECGVKTEFISFCPSCNDSRDGEQCMSCGASTVLYKEREIELQSILNEAVGGLQEPLPDGLKGVLGMTSAYKIPEPLEKGILRAKHGVYVFKDGTVRFDATDVPLTHFRPSEIKVPLKKLRELGYKEDYKGEPLKNEGQLLELKPQDILLSKPCADYLLRSAKFVDDLLEKFYDLEPFYKVSSRKDLVGHLVIGLAPHTSAGIMGRIIGFSDANVGYSHPYFHAAKRRNCFDYNHRVFLYDEGRKRFITKKIGELVEGEFQNGEPAEIDIFGTEKVDIDRELHAYVLDRDAGKIVKKPVKCFIRGSTKEWIEITTSTNRKLKVTPDHHVSVIKNGKLQVRKAADIRAGERVPISIRTPVESRVHKINVAKELSVLEEKELHRIRLRNASDFFKKIVGELGRERVFEICGDGEKFPKNLFDWYKSVPLSHFKKICGETERAYDDLPKHVEIGIRGGVSIPCYIEDASSLFWLLGVYCAEGWSGFTEGSHHVFFGIGEGERRKRVEEVVRDIFGLKPFEREDKLEYSSKVLELLISEAWEAGSAAHGKKVPEIVYRGTDEDVRNFLSAYFDENGSIDLDSDRVTFYSHSQALLEGISNLLLRAGIFSRYHQTREREPGRRIKEEYKELNTKPAKHGPFRLILTGGDKYKFVSYIRPTSEKKKRRSAEMIGSEPENARRLISYKGKDHEAVPSSDYTFDIVKKVERIETAGEDTYCLDVEGGKILDKNVLWHNQLIQLRCDGDEDAVMLLLDALLNFSRYYLPEKRGGKMDAPLVLTTRLDPAEVDDEVHNMDVVDSYPLEFYEATRRFDKPAEWASRIETVKQRLGSPGQYKDLRFSRAHDTSSISAGPAACKYKSLGSMVEKTESQLSLARKIMAVDERDVAERVIEHHFIPDLKGNLRAFATQDFRCTTCNKKYRRVTLTGECYRCGGKLMLNVSQGGVKKYLDVAMRVAKDYGVSNYIKQRLDLVEEEIRSLFESDDQKQLSLADFA</sequence>
<keyword evidence="13" id="KW-0511">Multifunctional enzyme</keyword>
<dbReference type="Pfam" id="PF24844">
    <property type="entry name" value="PolC_DP2_central"/>
    <property type="match status" value="1"/>
</dbReference>
<dbReference type="SUPFAM" id="SSF55608">
    <property type="entry name" value="Homing endonucleases"/>
    <property type="match status" value="1"/>
</dbReference>
<dbReference type="Proteomes" id="UP000070400">
    <property type="component" value="Unassembled WGS sequence"/>
</dbReference>
<dbReference type="InterPro" id="IPR036844">
    <property type="entry name" value="Hint_dom_sf"/>
</dbReference>
<dbReference type="NCBIfam" id="TIGR01445">
    <property type="entry name" value="intein_Nterm"/>
    <property type="match status" value="1"/>
</dbReference>
<dbReference type="InterPro" id="IPR016033">
    <property type="entry name" value="PolC_DP2_N"/>
</dbReference>
<dbReference type="Pfam" id="PF14890">
    <property type="entry name" value="Intein_splicing"/>
    <property type="match status" value="1"/>
</dbReference>
<accession>A0A133V880</accession>
<evidence type="ECO:0000256" key="7">
    <source>
        <dbReference type="ARBA" id="ARBA00022801"/>
    </source>
</evidence>
<dbReference type="PATRIC" id="fig|1698273.3.peg.906"/>
<evidence type="ECO:0000256" key="8">
    <source>
        <dbReference type="ARBA" id="ARBA00022813"/>
    </source>
</evidence>
<keyword evidence="11" id="KW-0651">Protein splicing</keyword>
<dbReference type="EMBL" id="LHXX01000009">
    <property type="protein sequence ID" value="KXB02649.1"/>
    <property type="molecule type" value="Genomic_DNA"/>
</dbReference>
<evidence type="ECO:0000256" key="4">
    <source>
        <dbReference type="ARBA" id="ARBA00022695"/>
    </source>
</evidence>
<evidence type="ECO:0000256" key="9">
    <source>
        <dbReference type="ARBA" id="ARBA00022839"/>
    </source>
</evidence>
<dbReference type="Pfam" id="PF24846">
    <property type="entry name" value="PolC_DP2_cat"/>
    <property type="match status" value="2"/>
</dbReference>
<dbReference type="GO" id="GO:0006260">
    <property type="term" value="P:DNA replication"/>
    <property type="evidence" value="ECO:0007669"/>
    <property type="project" value="UniProtKB-UniRule"/>
</dbReference>
<evidence type="ECO:0000256" key="1">
    <source>
        <dbReference type="ARBA" id="ARBA00011053"/>
    </source>
</evidence>
<dbReference type="InterPro" id="IPR004042">
    <property type="entry name" value="Intein_endonuc_central"/>
</dbReference>
<dbReference type="CDD" id="cd00081">
    <property type="entry name" value="Hint"/>
    <property type="match status" value="1"/>
</dbReference>
<evidence type="ECO:0000256" key="2">
    <source>
        <dbReference type="ARBA" id="ARBA00011315"/>
    </source>
</evidence>
<gene>
    <name evidence="19" type="ORF">AKJ43_01165</name>
</gene>
<evidence type="ECO:0000259" key="18">
    <source>
        <dbReference type="PROSITE" id="PS50819"/>
    </source>
</evidence>
<comment type="catalytic activity">
    <reaction evidence="16">
        <text>DNA(n) + a 2'-deoxyribonucleoside 5'-triphosphate = DNA(n+1) + diphosphate</text>
        <dbReference type="Rhea" id="RHEA:22508"/>
        <dbReference type="Rhea" id="RHEA-COMP:17339"/>
        <dbReference type="Rhea" id="RHEA-COMP:17340"/>
        <dbReference type="ChEBI" id="CHEBI:33019"/>
        <dbReference type="ChEBI" id="CHEBI:61560"/>
        <dbReference type="ChEBI" id="CHEBI:173112"/>
        <dbReference type="EC" id="2.7.7.7"/>
    </reaction>
</comment>
<dbReference type="GO" id="GO:0004519">
    <property type="term" value="F:endonuclease activity"/>
    <property type="evidence" value="ECO:0007669"/>
    <property type="project" value="InterPro"/>
</dbReference>
<dbReference type="SUPFAM" id="SSF51294">
    <property type="entry name" value="Hedgehog/intein (Hint) domain"/>
    <property type="match status" value="1"/>
</dbReference>
<comment type="subunit">
    <text evidence="2">Heterodimer of a large subunit and a small subunit.</text>
</comment>
<keyword evidence="9" id="KW-0269">Exonuclease</keyword>
<evidence type="ECO:0000256" key="5">
    <source>
        <dbReference type="ARBA" id="ARBA00022705"/>
    </source>
</evidence>
<keyword evidence="4" id="KW-0548">Nucleotidyltransferase</keyword>
<reference evidence="19 20" key="1">
    <citation type="journal article" date="2016" name="Sci. Rep.">
        <title>Metabolic traits of an uncultured archaeal lineage -MSBL1- from brine pools of the Red Sea.</title>
        <authorList>
            <person name="Mwirichia R."/>
            <person name="Alam I."/>
            <person name="Rashid M."/>
            <person name="Vinu M."/>
            <person name="Ba-Alawi W."/>
            <person name="Anthony Kamau A."/>
            <person name="Kamanda Ngugi D."/>
            <person name="Goker M."/>
            <person name="Klenk H.P."/>
            <person name="Bajic V."/>
            <person name="Stingl U."/>
        </authorList>
    </citation>
    <scope>NUCLEOTIDE SEQUENCE [LARGE SCALE GENOMIC DNA]</scope>
    <source>
        <strain evidence="19">SCGC-AAA261D19</strain>
    </source>
</reference>
<evidence type="ECO:0000313" key="19">
    <source>
        <dbReference type="EMBL" id="KXB02649.1"/>
    </source>
</evidence>
<dbReference type="InterPro" id="IPR056171">
    <property type="entry name" value="PolC_DP2_central_dom"/>
</dbReference>
<dbReference type="InterPro" id="IPR027434">
    <property type="entry name" value="Homing_endonucl"/>
</dbReference>
<dbReference type="PROSITE" id="PS50817">
    <property type="entry name" value="INTEIN_N_TER"/>
    <property type="match status" value="1"/>
</dbReference>
<evidence type="ECO:0000313" key="20">
    <source>
        <dbReference type="Proteomes" id="UP000070400"/>
    </source>
</evidence>
<keyword evidence="3" id="KW-0808">Transferase</keyword>
<dbReference type="Pfam" id="PF14528">
    <property type="entry name" value="LAGLIDADG_3"/>
    <property type="match status" value="1"/>
</dbReference>
<evidence type="ECO:0000256" key="12">
    <source>
        <dbReference type="ARBA" id="ARBA00023125"/>
    </source>
</evidence>
<comment type="caution">
    <text evidence="19">The sequence shown here is derived from an EMBL/GenBank/DDBJ whole genome shotgun (WGS) entry which is preliminary data.</text>
</comment>
<name>A0A133V880_9EURY</name>
<evidence type="ECO:0000256" key="14">
    <source>
        <dbReference type="ARBA" id="ARBA00025068"/>
    </source>
</evidence>
<dbReference type="InterPro" id="IPR006142">
    <property type="entry name" value="INTEIN"/>
</dbReference>
<dbReference type="NCBIfam" id="TIGR00354">
    <property type="entry name" value="polC"/>
    <property type="match status" value="1"/>
</dbReference>
<dbReference type="InterPro" id="IPR003587">
    <property type="entry name" value="Hint_dom_N"/>
</dbReference>
<dbReference type="GO" id="GO:0016539">
    <property type="term" value="P:intein-mediated protein splicing"/>
    <property type="evidence" value="ECO:0007669"/>
    <property type="project" value="InterPro"/>
</dbReference>
<evidence type="ECO:0000256" key="13">
    <source>
        <dbReference type="ARBA" id="ARBA00023268"/>
    </source>
</evidence>